<feature type="compositionally biased region" description="Low complexity" evidence="1">
    <location>
        <begin position="20"/>
        <end position="45"/>
    </location>
</feature>
<feature type="region of interest" description="Disordered" evidence="1">
    <location>
        <begin position="274"/>
        <end position="513"/>
    </location>
</feature>
<feature type="region of interest" description="Disordered" evidence="1">
    <location>
        <begin position="1"/>
        <end position="97"/>
    </location>
</feature>
<dbReference type="Pfam" id="PF16063">
    <property type="entry name" value="DUF4805"/>
    <property type="match status" value="1"/>
</dbReference>
<dbReference type="EnsemblMetazoa" id="SCAU007876-RA">
    <property type="protein sequence ID" value="SCAU007876-PA"/>
    <property type="gene ID" value="SCAU007876"/>
</dbReference>
<gene>
    <name evidence="2" type="primary">106093664</name>
</gene>
<feature type="compositionally biased region" description="Low complexity" evidence="1">
    <location>
        <begin position="221"/>
        <end position="235"/>
    </location>
</feature>
<reference evidence="2" key="1">
    <citation type="submission" date="2020-05" db="UniProtKB">
        <authorList>
            <consortium name="EnsemblMetazoa"/>
        </authorList>
    </citation>
    <scope>IDENTIFICATION</scope>
    <source>
        <strain evidence="2">USDA</strain>
    </source>
</reference>
<dbReference type="InterPro" id="IPR032064">
    <property type="entry name" value="DUF4805"/>
</dbReference>
<evidence type="ECO:0000256" key="1">
    <source>
        <dbReference type="SAM" id="MobiDB-lite"/>
    </source>
</evidence>
<protein>
    <submittedName>
        <fullName evidence="2">Uncharacterized protein</fullName>
    </submittedName>
</protein>
<keyword evidence="3" id="KW-1185">Reference proteome</keyword>
<dbReference type="AlphaFoldDB" id="A0A1I8PGP2"/>
<feature type="compositionally biased region" description="Low complexity" evidence="1">
    <location>
        <begin position="377"/>
        <end position="392"/>
    </location>
</feature>
<feature type="compositionally biased region" description="Basic residues" evidence="1">
    <location>
        <begin position="8"/>
        <end position="19"/>
    </location>
</feature>
<dbReference type="VEuPathDB" id="VectorBase:SCAU007876"/>
<dbReference type="OrthoDB" id="165498at2759"/>
<dbReference type="Proteomes" id="UP000095300">
    <property type="component" value="Unassembled WGS sequence"/>
</dbReference>
<name>A0A1I8PGP2_STOCA</name>
<organism evidence="2 3">
    <name type="scientific">Stomoxys calcitrans</name>
    <name type="common">Stable fly</name>
    <name type="synonym">Conops calcitrans</name>
    <dbReference type="NCBI Taxonomy" id="35570"/>
    <lineage>
        <taxon>Eukaryota</taxon>
        <taxon>Metazoa</taxon>
        <taxon>Ecdysozoa</taxon>
        <taxon>Arthropoda</taxon>
        <taxon>Hexapoda</taxon>
        <taxon>Insecta</taxon>
        <taxon>Pterygota</taxon>
        <taxon>Neoptera</taxon>
        <taxon>Endopterygota</taxon>
        <taxon>Diptera</taxon>
        <taxon>Brachycera</taxon>
        <taxon>Muscomorpha</taxon>
        <taxon>Muscoidea</taxon>
        <taxon>Muscidae</taxon>
        <taxon>Stomoxys</taxon>
    </lineage>
</organism>
<proteinExistence type="predicted"/>
<dbReference type="KEGG" id="scac:106093664"/>
<feature type="compositionally biased region" description="Polar residues" evidence="1">
    <location>
        <begin position="497"/>
        <end position="513"/>
    </location>
</feature>
<accession>A0A1I8PGP2</accession>
<evidence type="ECO:0000313" key="2">
    <source>
        <dbReference type="EnsemblMetazoa" id="SCAU007876-PA"/>
    </source>
</evidence>
<evidence type="ECO:0000313" key="3">
    <source>
        <dbReference type="Proteomes" id="UP000095300"/>
    </source>
</evidence>
<dbReference type="STRING" id="35570.A0A1I8PGP2"/>
<feature type="region of interest" description="Disordered" evidence="1">
    <location>
        <begin position="200"/>
        <end position="242"/>
    </location>
</feature>
<feature type="compositionally biased region" description="Acidic residues" evidence="1">
    <location>
        <begin position="64"/>
        <end position="81"/>
    </location>
</feature>
<feature type="compositionally biased region" description="Basic residues" evidence="1">
    <location>
        <begin position="298"/>
        <end position="307"/>
    </location>
</feature>
<sequence>MSDLFMNKQRRRQRWHFHQQHTPTAAAPADATSSASNRISRSSRACTPGAGIKPLNNDYLGNYLDDDDDLDDDNDDDDADAAADQGQQVENEEEADDPLANILSLQLRKPNHWKWELSTSKSCSNIALPRIMLYDHMGNLLVDAPAGGGSDCGEKVYKQEDCEKSQVKKRPYNQHRSATTNLTHSVRKVLDSEFNGLHIQEVSTPTTRSSRSSLKERKRQTSIVNTPSTTSTNTTMRPHRSRKAIDFNIADLPDLSPRSSSLKGVRFNINNDEAKIPDFLPTPPSTTTPTSSSSGPREKRKYRRSHSTGRSSFKSDSILERISFQRGRYSSPESEEEENAASPGPRLCLRTDEAGTLIVHQDSLSSQSSRRRRKPSKYPSSSESVNKSESSKLMSLTPPQPDAGSAISEASTRSSVKERRRKQLPIRRNLTDANLLPSKGLSPSPSKEELVQPIVAQKTKEKEEVPVPVPDPDPPVQGGGCNCIHHRRYRRNETKDLNPSISSIGQQRNGKIR</sequence>
<feature type="compositionally biased region" description="Low complexity" evidence="1">
    <location>
        <begin position="203"/>
        <end position="212"/>
    </location>
</feature>
<feature type="compositionally biased region" description="Low complexity" evidence="1">
    <location>
        <begin position="435"/>
        <end position="445"/>
    </location>
</feature>